<evidence type="ECO:0000313" key="2">
    <source>
        <dbReference type="Proteomes" id="UP000198869"/>
    </source>
</evidence>
<keyword evidence="2" id="KW-1185">Reference proteome</keyword>
<dbReference type="AlphaFoldDB" id="A0A1G8LE28"/>
<evidence type="ECO:0000313" key="1">
    <source>
        <dbReference type="EMBL" id="SDI53843.1"/>
    </source>
</evidence>
<organism evidence="1 2">
    <name type="scientific">Chryseobacterium taeanense</name>
    <dbReference type="NCBI Taxonomy" id="311334"/>
    <lineage>
        <taxon>Bacteria</taxon>
        <taxon>Pseudomonadati</taxon>
        <taxon>Bacteroidota</taxon>
        <taxon>Flavobacteriia</taxon>
        <taxon>Flavobacteriales</taxon>
        <taxon>Weeksellaceae</taxon>
        <taxon>Chryseobacterium group</taxon>
        <taxon>Chryseobacterium</taxon>
    </lineage>
</organism>
<dbReference type="EMBL" id="FNDW01000009">
    <property type="protein sequence ID" value="SDI53843.1"/>
    <property type="molecule type" value="Genomic_DNA"/>
</dbReference>
<proteinExistence type="predicted"/>
<gene>
    <name evidence="1" type="ORF">SAMN05421846_10967</name>
</gene>
<dbReference type="RefSeq" id="WP_175443663.1">
    <property type="nucleotide sequence ID" value="NZ_FNDW01000009.1"/>
</dbReference>
<dbReference type="Proteomes" id="UP000198869">
    <property type="component" value="Unassembled WGS sequence"/>
</dbReference>
<sequence length="53" mass="6239">MEKKVEISNITVDEIIKIFKEEERVELTIADAELIVEFLKMLATITIKRFLDE</sequence>
<reference evidence="2" key="1">
    <citation type="submission" date="2016-10" db="EMBL/GenBank/DDBJ databases">
        <authorList>
            <person name="Varghese N."/>
            <person name="Submissions S."/>
        </authorList>
    </citation>
    <scope>NUCLEOTIDE SEQUENCE [LARGE SCALE GENOMIC DNA]</scope>
    <source>
        <strain evidence="2">DSM 17071</strain>
    </source>
</reference>
<protein>
    <submittedName>
        <fullName evidence="1">Uncharacterized protein</fullName>
    </submittedName>
</protein>
<accession>A0A1G8LE28</accession>
<name>A0A1G8LE28_9FLAO</name>